<proteinExistence type="predicted"/>
<sequence length="89" mass="10716">MGCLLTFPKKSRYPHPLDRVAFKLSFQCSFFSSFLLFKAYPCSCFTHISLRRPFSMYSNFPYTLFHLLFSFCLFLVSWCSYRSFFLKRI</sequence>
<name>A0A316VHW2_9BASI</name>
<evidence type="ECO:0000256" key="1">
    <source>
        <dbReference type="SAM" id="Phobius"/>
    </source>
</evidence>
<protein>
    <submittedName>
        <fullName evidence="2">Uncharacterized protein</fullName>
    </submittedName>
</protein>
<accession>A0A316VHW2</accession>
<keyword evidence="3" id="KW-1185">Reference proteome</keyword>
<keyword evidence="1" id="KW-1133">Transmembrane helix</keyword>
<evidence type="ECO:0000313" key="3">
    <source>
        <dbReference type="Proteomes" id="UP000245771"/>
    </source>
</evidence>
<dbReference type="RefSeq" id="XP_025356235.1">
    <property type="nucleotide sequence ID" value="XM_025502422.1"/>
</dbReference>
<keyword evidence="1" id="KW-0472">Membrane</keyword>
<dbReference type="InParanoid" id="A0A316VHW2"/>
<feature type="transmembrane region" description="Helical" evidence="1">
    <location>
        <begin position="60"/>
        <end position="81"/>
    </location>
</feature>
<dbReference type="AlphaFoldDB" id="A0A316VHW2"/>
<dbReference type="GeneID" id="37024203"/>
<dbReference type="EMBL" id="KZ819603">
    <property type="protein sequence ID" value="PWN35933.1"/>
    <property type="molecule type" value="Genomic_DNA"/>
</dbReference>
<reference evidence="2 3" key="1">
    <citation type="journal article" date="2018" name="Mol. Biol. Evol.">
        <title>Broad Genomic Sampling Reveals a Smut Pathogenic Ancestry of the Fungal Clade Ustilaginomycotina.</title>
        <authorList>
            <person name="Kijpornyongpan T."/>
            <person name="Mondo S.J."/>
            <person name="Barry K."/>
            <person name="Sandor L."/>
            <person name="Lee J."/>
            <person name="Lipzen A."/>
            <person name="Pangilinan J."/>
            <person name="LaButti K."/>
            <person name="Hainaut M."/>
            <person name="Henrissat B."/>
            <person name="Grigoriev I.V."/>
            <person name="Spatafora J.W."/>
            <person name="Aime M.C."/>
        </authorList>
    </citation>
    <scope>NUCLEOTIDE SEQUENCE [LARGE SCALE GENOMIC DNA]</scope>
    <source>
        <strain evidence="2 3">MCA 3882</strain>
    </source>
</reference>
<gene>
    <name evidence="2" type="ORF">FA14DRAFT_49151</name>
</gene>
<dbReference type="Proteomes" id="UP000245771">
    <property type="component" value="Unassembled WGS sequence"/>
</dbReference>
<keyword evidence="1" id="KW-0812">Transmembrane</keyword>
<evidence type="ECO:0000313" key="2">
    <source>
        <dbReference type="EMBL" id="PWN35933.1"/>
    </source>
</evidence>
<organism evidence="2 3">
    <name type="scientific">Meira miltonrushii</name>
    <dbReference type="NCBI Taxonomy" id="1280837"/>
    <lineage>
        <taxon>Eukaryota</taxon>
        <taxon>Fungi</taxon>
        <taxon>Dikarya</taxon>
        <taxon>Basidiomycota</taxon>
        <taxon>Ustilaginomycotina</taxon>
        <taxon>Exobasidiomycetes</taxon>
        <taxon>Exobasidiales</taxon>
        <taxon>Brachybasidiaceae</taxon>
        <taxon>Meira</taxon>
    </lineage>
</organism>